<dbReference type="GeneID" id="7449186"/>
<protein>
    <recommendedName>
        <fullName evidence="7">Pentacotripeptide-repeat region of PRORP domain-containing protein</fullName>
    </recommendedName>
</protein>
<feature type="repeat" description="PPR" evidence="2">
    <location>
        <begin position="249"/>
        <end position="283"/>
    </location>
</feature>
<accession>B5YMN3</accession>
<feature type="repeat" description="PPR" evidence="2">
    <location>
        <begin position="388"/>
        <end position="422"/>
    </location>
</feature>
<evidence type="ECO:0000256" key="4">
    <source>
        <dbReference type="SAM" id="SignalP"/>
    </source>
</evidence>
<feature type="signal peptide" evidence="4">
    <location>
        <begin position="1"/>
        <end position="16"/>
    </location>
</feature>
<feature type="repeat" description="PPR" evidence="2">
    <location>
        <begin position="124"/>
        <end position="158"/>
    </location>
</feature>
<evidence type="ECO:0000256" key="3">
    <source>
        <dbReference type="SAM" id="MobiDB-lite"/>
    </source>
</evidence>
<dbReference type="Pfam" id="PF01535">
    <property type="entry name" value="PPR"/>
    <property type="match status" value="1"/>
</dbReference>
<dbReference type="STRING" id="35128.B5YMN3"/>
<dbReference type="RefSeq" id="XP_002295774.1">
    <property type="nucleotide sequence ID" value="XM_002295738.1"/>
</dbReference>
<dbReference type="InterPro" id="IPR011990">
    <property type="entry name" value="TPR-like_helical_dom_sf"/>
</dbReference>
<dbReference type="PANTHER" id="PTHR47447:SF17">
    <property type="entry name" value="OS12G0638900 PROTEIN"/>
    <property type="match status" value="1"/>
</dbReference>
<dbReference type="OMA" id="QCQREPG"/>
<dbReference type="NCBIfam" id="TIGR00756">
    <property type="entry name" value="PPR"/>
    <property type="match status" value="5"/>
</dbReference>
<dbReference type="PROSITE" id="PS51375">
    <property type="entry name" value="PPR"/>
    <property type="match status" value="6"/>
</dbReference>
<proteinExistence type="predicted"/>
<dbReference type="HOGENOM" id="CLU_455298_0_0_1"/>
<reference evidence="5 6" key="1">
    <citation type="journal article" date="2004" name="Science">
        <title>The genome of the diatom Thalassiosira pseudonana: ecology, evolution, and metabolism.</title>
        <authorList>
            <person name="Armbrust E.V."/>
            <person name="Berges J.A."/>
            <person name="Bowler C."/>
            <person name="Green B.R."/>
            <person name="Martinez D."/>
            <person name="Putnam N.H."/>
            <person name="Zhou S."/>
            <person name="Allen A.E."/>
            <person name="Apt K.E."/>
            <person name="Bechner M."/>
            <person name="Brzezinski M.A."/>
            <person name="Chaal B.K."/>
            <person name="Chiovitti A."/>
            <person name="Davis A.K."/>
            <person name="Demarest M.S."/>
            <person name="Detter J.C."/>
            <person name="Glavina T."/>
            <person name="Goodstein D."/>
            <person name="Hadi M.Z."/>
            <person name="Hellsten U."/>
            <person name="Hildebrand M."/>
            <person name="Jenkins B.D."/>
            <person name="Jurka J."/>
            <person name="Kapitonov V.V."/>
            <person name="Kroger N."/>
            <person name="Lau W.W."/>
            <person name="Lane T.W."/>
            <person name="Larimer F.W."/>
            <person name="Lippmeier J.C."/>
            <person name="Lucas S."/>
            <person name="Medina M."/>
            <person name="Montsant A."/>
            <person name="Obornik M."/>
            <person name="Parker M.S."/>
            <person name="Palenik B."/>
            <person name="Pazour G.J."/>
            <person name="Richardson P.M."/>
            <person name="Rynearson T.A."/>
            <person name="Saito M.A."/>
            <person name="Schwartz D.C."/>
            <person name="Thamatrakoln K."/>
            <person name="Valentin K."/>
            <person name="Vardi A."/>
            <person name="Wilkerson F.P."/>
            <person name="Rokhsar D.S."/>
        </authorList>
    </citation>
    <scope>NUCLEOTIDE SEQUENCE [LARGE SCALE GENOMIC DNA]</scope>
    <source>
        <strain evidence="5 6">CCMP1335</strain>
    </source>
</reference>
<feature type="repeat" description="PPR" evidence="2">
    <location>
        <begin position="176"/>
        <end position="210"/>
    </location>
</feature>
<dbReference type="PaxDb" id="35128-Thaps23415"/>
<dbReference type="Gene3D" id="1.25.40.10">
    <property type="entry name" value="Tetratricopeptide repeat domain"/>
    <property type="match status" value="3"/>
</dbReference>
<dbReference type="Pfam" id="PF13041">
    <property type="entry name" value="PPR_2"/>
    <property type="match status" value="3"/>
</dbReference>
<dbReference type="EMBL" id="CP001160">
    <property type="protein sequence ID" value="ACI64491.1"/>
    <property type="molecule type" value="Genomic_DNA"/>
</dbReference>
<dbReference type="InParanoid" id="B5YMN3"/>
<evidence type="ECO:0000256" key="1">
    <source>
        <dbReference type="ARBA" id="ARBA00022737"/>
    </source>
</evidence>
<evidence type="ECO:0000256" key="2">
    <source>
        <dbReference type="PROSITE-ProRule" id="PRU00708"/>
    </source>
</evidence>
<dbReference type="AlphaFoldDB" id="B5YMN3"/>
<keyword evidence="4" id="KW-0732">Signal</keyword>
<dbReference type="KEGG" id="tps:THAPS_23415"/>
<evidence type="ECO:0000313" key="5">
    <source>
        <dbReference type="EMBL" id="ACI64491.1"/>
    </source>
</evidence>
<gene>
    <name evidence="5" type="ORF">THAPS_23415</name>
</gene>
<feature type="repeat" description="PPR" evidence="2">
    <location>
        <begin position="211"/>
        <end position="248"/>
    </location>
</feature>
<feature type="repeat" description="PPR" evidence="2">
    <location>
        <begin position="284"/>
        <end position="318"/>
    </location>
</feature>
<keyword evidence="6" id="KW-1185">Reference proteome</keyword>
<evidence type="ECO:0008006" key="7">
    <source>
        <dbReference type="Google" id="ProtNLM"/>
    </source>
</evidence>
<dbReference type="eggNOG" id="KOG4197">
    <property type="taxonomic scope" value="Eukaryota"/>
</dbReference>
<dbReference type="InterPro" id="IPR002885">
    <property type="entry name" value="PPR_rpt"/>
</dbReference>
<sequence length="600" mass="66815">MSIPMMLFAASVSVSAFQGYHGDRPPRHDRDVSKATTSFLTSIETLLEAGNVDDAVFELRNQEKEGTDVAPSSYHAIIEACCAGGGGGSEKKRYKQQKGNAKGKNGRDRIELAVELLQSMNPSTPHAYEIVISGYGRRGRWSDANNLLQQMENITYSKSISKDGNDATSVHDCGPSLNVYQTVLTALAQGGQYDKVMSLLTKMRRRQVRPNVYTYNSLLNICAKDRTPRWKEALSLLSQCQREPGINPDLVTYTTAMRACAQARKSNKAMEIFRVINDMGMELDVYCYTTAMDACAKDRNWKTALKLLEDMTMRSTNMRINAITYNSAISALAKAARSESRQQRRFDYNKDDETDHAQNSDILWRRALDLIECMEKEGVKRDVFTYSAAISTCGAAAACGNCGQWDAAYELFNEMKLDGLQPDLVSYNALVGAGMTANKPDEVFDLWIEMCQQKSEGISPDIVTVTEVIATLDRSIGNANRARVDTVFAEAVSRGIILREDSLDSAWEFDLSGMSFPVARAACRFIFRRIAENVSNEEESVKDLSLITGASRMREYVREVLRDELKPAVYCVVPKMEQGTLQVKEPMVRNYVDGQSSANA</sequence>
<organism evidence="5 6">
    <name type="scientific">Thalassiosira pseudonana</name>
    <name type="common">Marine diatom</name>
    <name type="synonym">Cyclotella nana</name>
    <dbReference type="NCBI Taxonomy" id="35128"/>
    <lineage>
        <taxon>Eukaryota</taxon>
        <taxon>Sar</taxon>
        <taxon>Stramenopiles</taxon>
        <taxon>Ochrophyta</taxon>
        <taxon>Bacillariophyta</taxon>
        <taxon>Coscinodiscophyceae</taxon>
        <taxon>Thalassiosirophycidae</taxon>
        <taxon>Thalassiosirales</taxon>
        <taxon>Thalassiosiraceae</taxon>
        <taxon>Thalassiosira</taxon>
    </lineage>
</organism>
<evidence type="ECO:0000313" key="6">
    <source>
        <dbReference type="Proteomes" id="UP000001449"/>
    </source>
</evidence>
<dbReference type="PANTHER" id="PTHR47447">
    <property type="entry name" value="OS03G0856100 PROTEIN"/>
    <property type="match status" value="1"/>
</dbReference>
<feature type="region of interest" description="Disordered" evidence="3">
    <location>
        <begin position="86"/>
        <end position="106"/>
    </location>
</feature>
<name>B5YMN3_THAPS</name>
<dbReference type="Proteomes" id="UP000001449">
    <property type="component" value="Chromosome 7"/>
</dbReference>
<reference evidence="5 6" key="2">
    <citation type="journal article" date="2008" name="Nature">
        <title>The Phaeodactylum genome reveals the evolutionary history of diatom genomes.</title>
        <authorList>
            <person name="Bowler C."/>
            <person name="Allen A.E."/>
            <person name="Badger J.H."/>
            <person name="Grimwood J."/>
            <person name="Jabbari K."/>
            <person name="Kuo A."/>
            <person name="Maheswari U."/>
            <person name="Martens C."/>
            <person name="Maumus F."/>
            <person name="Otillar R.P."/>
            <person name="Rayko E."/>
            <person name="Salamov A."/>
            <person name="Vandepoele K."/>
            <person name="Beszteri B."/>
            <person name="Gruber A."/>
            <person name="Heijde M."/>
            <person name="Katinka M."/>
            <person name="Mock T."/>
            <person name="Valentin K."/>
            <person name="Verret F."/>
            <person name="Berges J.A."/>
            <person name="Brownlee C."/>
            <person name="Cadoret J.P."/>
            <person name="Chiovitti A."/>
            <person name="Choi C.J."/>
            <person name="Coesel S."/>
            <person name="De Martino A."/>
            <person name="Detter J.C."/>
            <person name="Durkin C."/>
            <person name="Falciatore A."/>
            <person name="Fournet J."/>
            <person name="Haruta M."/>
            <person name="Huysman M.J."/>
            <person name="Jenkins B.D."/>
            <person name="Jiroutova K."/>
            <person name="Jorgensen R.E."/>
            <person name="Joubert Y."/>
            <person name="Kaplan A."/>
            <person name="Kroger N."/>
            <person name="Kroth P.G."/>
            <person name="La Roche J."/>
            <person name="Lindquist E."/>
            <person name="Lommer M."/>
            <person name="Martin-Jezequel V."/>
            <person name="Lopez P.J."/>
            <person name="Lucas S."/>
            <person name="Mangogna M."/>
            <person name="McGinnis K."/>
            <person name="Medlin L.K."/>
            <person name="Montsant A."/>
            <person name="Oudot-Le Secq M.P."/>
            <person name="Napoli C."/>
            <person name="Obornik M."/>
            <person name="Parker M.S."/>
            <person name="Petit J.L."/>
            <person name="Porcel B.M."/>
            <person name="Poulsen N."/>
            <person name="Robison M."/>
            <person name="Rychlewski L."/>
            <person name="Rynearson T.A."/>
            <person name="Schmutz J."/>
            <person name="Shapiro H."/>
            <person name="Siaut M."/>
            <person name="Stanley M."/>
            <person name="Sussman M.R."/>
            <person name="Taylor A.R."/>
            <person name="Vardi A."/>
            <person name="von Dassow P."/>
            <person name="Vyverman W."/>
            <person name="Willis A."/>
            <person name="Wyrwicz L.S."/>
            <person name="Rokhsar D.S."/>
            <person name="Weissenbach J."/>
            <person name="Armbrust E.V."/>
            <person name="Green B.R."/>
            <person name="Van de Peer Y."/>
            <person name="Grigoriev I.V."/>
        </authorList>
    </citation>
    <scope>NUCLEOTIDE SEQUENCE [LARGE SCALE GENOMIC DNA]</scope>
    <source>
        <strain evidence="5 6">CCMP1335</strain>
    </source>
</reference>
<feature type="chain" id="PRO_5002839152" description="Pentacotripeptide-repeat region of PRORP domain-containing protein" evidence="4">
    <location>
        <begin position="17"/>
        <end position="600"/>
    </location>
</feature>
<keyword evidence="1" id="KW-0677">Repeat</keyword>